<dbReference type="CDD" id="cd05233">
    <property type="entry name" value="SDR_c"/>
    <property type="match status" value="1"/>
</dbReference>
<dbReference type="InterPro" id="IPR020904">
    <property type="entry name" value="Sc_DH/Rdtase_CS"/>
</dbReference>
<dbReference type="PRINTS" id="PR00081">
    <property type="entry name" value="GDHRDH"/>
</dbReference>
<comment type="caution">
    <text evidence="3">The sequence shown here is derived from an EMBL/GenBank/DDBJ whole genome shotgun (WGS) entry which is preliminary data.</text>
</comment>
<dbReference type="GO" id="GO:0016491">
    <property type="term" value="F:oxidoreductase activity"/>
    <property type="evidence" value="ECO:0007669"/>
    <property type="project" value="UniProtKB-KW"/>
</dbReference>
<dbReference type="RefSeq" id="WP_320509941.1">
    <property type="nucleotide sequence ID" value="NZ_JAXCLW010000006.1"/>
</dbReference>
<feature type="domain" description="Ketoreductase" evidence="2">
    <location>
        <begin position="10"/>
        <end position="187"/>
    </location>
</feature>
<comment type="similarity">
    <text evidence="1">Belongs to the short-chain dehydrogenases/reductases (SDR) family.</text>
</comment>
<dbReference type="Pfam" id="PF13561">
    <property type="entry name" value="adh_short_C2"/>
    <property type="match status" value="1"/>
</dbReference>
<dbReference type="InterPro" id="IPR002347">
    <property type="entry name" value="SDR_fam"/>
</dbReference>
<dbReference type="PRINTS" id="PR00080">
    <property type="entry name" value="SDRFAMILY"/>
</dbReference>
<evidence type="ECO:0000259" key="2">
    <source>
        <dbReference type="SMART" id="SM00822"/>
    </source>
</evidence>
<proteinExistence type="inferred from homology"/>
<evidence type="ECO:0000313" key="4">
    <source>
        <dbReference type="Proteomes" id="UP001279642"/>
    </source>
</evidence>
<dbReference type="SMART" id="SM00822">
    <property type="entry name" value="PKS_KR"/>
    <property type="match status" value="1"/>
</dbReference>
<dbReference type="EMBL" id="JAXCLW010000006">
    <property type="protein sequence ID" value="MDY0884868.1"/>
    <property type="molecule type" value="Genomic_DNA"/>
</dbReference>
<evidence type="ECO:0000313" key="3">
    <source>
        <dbReference type="EMBL" id="MDY0884868.1"/>
    </source>
</evidence>
<sequence>MKASFDFGGKSVLVTGASRGIGYGVAEAFAKARADLTILADNAAVAEAGETLSKLVGRPVRALQCDITDRDAVRKAIGSFERIDVLVNNAGLERITPIADPDPAIEDVFRRIIDINIMGTYFVTRDALPKIPKGGRIICTASIWSRTAAPEFSAYVASKHAVMGFMRSLAMELGPRGINVNAVAPGWVRTEAAMLSLKRMSQSTGRAEDDILGEIMAGQSLPGLMEPVDIAELYLFLASDAARNITGQTFNIDRGEVMS</sequence>
<evidence type="ECO:0000256" key="1">
    <source>
        <dbReference type="ARBA" id="ARBA00006484"/>
    </source>
</evidence>
<dbReference type="InterPro" id="IPR057326">
    <property type="entry name" value="KR_dom"/>
</dbReference>
<dbReference type="PROSITE" id="PS00061">
    <property type="entry name" value="ADH_SHORT"/>
    <property type="match status" value="1"/>
</dbReference>
<reference evidence="3 4" key="1">
    <citation type="journal article" date="2016" name="Antonie Van Leeuwenhoek">
        <title>Dongia soli sp. nov., isolated from soil from Dokdo, Korea.</title>
        <authorList>
            <person name="Kim D.U."/>
            <person name="Lee H."/>
            <person name="Kim H."/>
            <person name="Kim S.G."/>
            <person name="Ka J.O."/>
        </authorList>
    </citation>
    <scope>NUCLEOTIDE SEQUENCE [LARGE SCALE GENOMIC DNA]</scope>
    <source>
        <strain evidence="3 4">D78</strain>
    </source>
</reference>
<dbReference type="EC" id="1.-.-.-" evidence="3"/>
<protein>
    <submittedName>
        <fullName evidence="3">SDR family oxidoreductase</fullName>
        <ecNumber evidence="3">1.-.-.-</ecNumber>
    </submittedName>
</protein>
<accession>A0ABU5EHH2</accession>
<gene>
    <name evidence="3" type="ORF">SMD27_18635</name>
</gene>
<dbReference type="Gene3D" id="3.40.50.720">
    <property type="entry name" value="NAD(P)-binding Rossmann-like Domain"/>
    <property type="match status" value="1"/>
</dbReference>
<dbReference type="Proteomes" id="UP001279642">
    <property type="component" value="Unassembled WGS sequence"/>
</dbReference>
<keyword evidence="3" id="KW-0560">Oxidoreductase</keyword>
<organism evidence="3 4">
    <name type="scientific">Dongia soli</name>
    <dbReference type="NCBI Taxonomy" id="600628"/>
    <lineage>
        <taxon>Bacteria</taxon>
        <taxon>Pseudomonadati</taxon>
        <taxon>Pseudomonadota</taxon>
        <taxon>Alphaproteobacteria</taxon>
        <taxon>Rhodospirillales</taxon>
        <taxon>Dongiaceae</taxon>
        <taxon>Dongia</taxon>
    </lineage>
</organism>
<dbReference type="InterPro" id="IPR036291">
    <property type="entry name" value="NAD(P)-bd_dom_sf"/>
</dbReference>
<dbReference type="PANTHER" id="PTHR42760">
    <property type="entry name" value="SHORT-CHAIN DEHYDROGENASES/REDUCTASES FAMILY MEMBER"/>
    <property type="match status" value="1"/>
</dbReference>
<keyword evidence="4" id="KW-1185">Reference proteome</keyword>
<dbReference type="SUPFAM" id="SSF51735">
    <property type="entry name" value="NAD(P)-binding Rossmann-fold domains"/>
    <property type="match status" value="1"/>
</dbReference>
<name>A0ABU5EHH2_9PROT</name>